<organism evidence="2 3">
    <name type="scientific">Phytophthora fragariaefolia</name>
    <dbReference type="NCBI Taxonomy" id="1490495"/>
    <lineage>
        <taxon>Eukaryota</taxon>
        <taxon>Sar</taxon>
        <taxon>Stramenopiles</taxon>
        <taxon>Oomycota</taxon>
        <taxon>Peronosporomycetes</taxon>
        <taxon>Peronosporales</taxon>
        <taxon>Peronosporaceae</taxon>
        <taxon>Phytophthora</taxon>
    </lineage>
</organism>
<comment type="caution">
    <text evidence="2">The sequence shown here is derived from an EMBL/GenBank/DDBJ whole genome shotgun (WGS) entry which is preliminary data.</text>
</comment>
<name>A0A9W7CXX6_9STRA</name>
<accession>A0A9W7CXX6</accession>
<keyword evidence="3" id="KW-1185">Reference proteome</keyword>
<evidence type="ECO:0000313" key="3">
    <source>
        <dbReference type="Proteomes" id="UP001165121"/>
    </source>
</evidence>
<feature type="region of interest" description="Disordered" evidence="1">
    <location>
        <begin position="51"/>
        <end position="84"/>
    </location>
</feature>
<gene>
    <name evidence="2" type="ORF">Pfra01_001740300</name>
</gene>
<evidence type="ECO:0000313" key="2">
    <source>
        <dbReference type="EMBL" id="GMF46834.1"/>
    </source>
</evidence>
<reference evidence="2" key="1">
    <citation type="submission" date="2023-04" db="EMBL/GenBank/DDBJ databases">
        <title>Phytophthora fragariaefolia NBRC 109709.</title>
        <authorList>
            <person name="Ichikawa N."/>
            <person name="Sato H."/>
            <person name="Tonouchi N."/>
        </authorList>
    </citation>
    <scope>NUCLEOTIDE SEQUENCE</scope>
    <source>
        <strain evidence="2">NBRC 109709</strain>
    </source>
</reference>
<proteinExistence type="predicted"/>
<dbReference type="Proteomes" id="UP001165121">
    <property type="component" value="Unassembled WGS sequence"/>
</dbReference>
<dbReference type="AlphaFoldDB" id="A0A9W7CXX6"/>
<evidence type="ECO:0000256" key="1">
    <source>
        <dbReference type="SAM" id="MobiDB-lite"/>
    </source>
</evidence>
<dbReference type="EMBL" id="BSXT01002049">
    <property type="protein sequence ID" value="GMF46834.1"/>
    <property type="molecule type" value="Genomic_DNA"/>
</dbReference>
<sequence length="84" mass="8540">MVAAAATDAWEFSRFLKCGISSDTAVAALLGLVHVTPAPLGESIHTAGTNLHDRVDHHNGSPIWHAGAGPLAAPPPSQPLSPAS</sequence>
<protein>
    <submittedName>
        <fullName evidence="2">Unnamed protein product</fullName>
    </submittedName>
</protein>
<feature type="compositionally biased region" description="Pro residues" evidence="1">
    <location>
        <begin position="72"/>
        <end position="84"/>
    </location>
</feature>